<protein>
    <submittedName>
        <fullName evidence="2">Chemotaxis protein CheW</fullName>
    </submittedName>
</protein>
<proteinExistence type="predicted"/>
<comment type="caution">
    <text evidence="2">The sequence shown here is derived from an EMBL/GenBank/DDBJ whole genome shotgun (WGS) entry which is preliminary data.</text>
</comment>
<dbReference type="Gene3D" id="2.30.30.40">
    <property type="entry name" value="SH3 Domains"/>
    <property type="match status" value="1"/>
</dbReference>
<dbReference type="SMART" id="SM00260">
    <property type="entry name" value="CheW"/>
    <property type="match status" value="1"/>
</dbReference>
<dbReference type="PANTHER" id="PTHR22617">
    <property type="entry name" value="CHEMOTAXIS SENSOR HISTIDINE KINASE-RELATED"/>
    <property type="match status" value="1"/>
</dbReference>
<dbReference type="RefSeq" id="WP_071898445.1">
    <property type="nucleotide sequence ID" value="NZ_MPIN01000003.1"/>
</dbReference>
<organism evidence="2 3">
    <name type="scientific">Cystobacter ferrugineus</name>
    <dbReference type="NCBI Taxonomy" id="83449"/>
    <lineage>
        <taxon>Bacteria</taxon>
        <taxon>Pseudomonadati</taxon>
        <taxon>Myxococcota</taxon>
        <taxon>Myxococcia</taxon>
        <taxon>Myxococcales</taxon>
        <taxon>Cystobacterineae</taxon>
        <taxon>Archangiaceae</taxon>
        <taxon>Cystobacter</taxon>
    </lineage>
</organism>
<name>A0A1L9BC43_9BACT</name>
<dbReference type="InterPro" id="IPR039315">
    <property type="entry name" value="CheW"/>
</dbReference>
<dbReference type="PANTHER" id="PTHR22617:SF23">
    <property type="entry name" value="CHEMOTAXIS PROTEIN CHEW"/>
    <property type="match status" value="1"/>
</dbReference>
<keyword evidence="3" id="KW-1185">Reference proteome</keyword>
<feature type="domain" description="CheW-like" evidence="1">
    <location>
        <begin position="41"/>
        <end position="188"/>
    </location>
</feature>
<dbReference type="AlphaFoldDB" id="A0A1L9BC43"/>
<evidence type="ECO:0000313" key="3">
    <source>
        <dbReference type="Proteomes" id="UP000182229"/>
    </source>
</evidence>
<accession>A0A1L9BC43</accession>
<dbReference type="GO" id="GO:0005829">
    <property type="term" value="C:cytosol"/>
    <property type="evidence" value="ECO:0007669"/>
    <property type="project" value="TreeGrafter"/>
</dbReference>
<sequence>MPSLSVLLDSFFYRPDEDVGLIQEVVAGTDESLEPVAEEVPEEYLAFQLEGELYAVPIHGVREIVKVPPLTEVPRAAPNLLGVMYLRGEVLPVYDIKVKLRLADNAPLVAGPDATVTPPRGTRIIVVQASDGLAGIWVDAVNEVVRLRPSMLELAPPGVGGGERDCVVGLGRRKQELFILLDLWQALS</sequence>
<gene>
    <name evidence="2" type="ORF">BON30_12005</name>
</gene>
<dbReference type="EMBL" id="MPIN01000003">
    <property type="protein sequence ID" value="OJH39815.1"/>
    <property type="molecule type" value="Genomic_DNA"/>
</dbReference>
<dbReference type="GO" id="GO:0006935">
    <property type="term" value="P:chemotaxis"/>
    <property type="evidence" value="ECO:0007669"/>
    <property type="project" value="InterPro"/>
</dbReference>
<dbReference type="InterPro" id="IPR036061">
    <property type="entry name" value="CheW-like_dom_sf"/>
</dbReference>
<dbReference type="SUPFAM" id="SSF50341">
    <property type="entry name" value="CheW-like"/>
    <property type="match status" value="1"/>
</dbReference>
<dbReference type="GO" id="GO:0007165">
    <property type="term" value="P:signal transduction"/>
    <property type="evidence" value="ECO:0007669"/>
    <property type="project" value="InterPro"/>
</dbReference>
<dbReference type="STRING" id="83449.BON30_12005"/>
<reference evidence="2 3" key="2">
    <citation type="submission" date="2016-12" db="EMBL/GenBank/DDBJ databases">
        <title>Draft Genome Sequence of Cystobacter ferrugineus Strain Cbfe23.</title>
        <authorList>
            <person name="Akbar S."/>
            <person name="Dowd S.E."/>
            <person name="Stevens D.C."/>
        </authorList>
    </citation>
    <scope>NUCLEOTIDE SEQUENCE [LARGE SCALE GENOMIC DNA]</scope>
    <source>
        <strain evidence="2 3">Cbfe23</strain>
    </source>
</reference>
<dbReference type="Gene3D" id="2.40.50.180">
    <property type="entry name" value="CheA-289, Domain 4"/>
    <property type="match status" value="1"/>
</dbReference>
<dbReference type="InterPro" id="IPR002545">
    <property type="entry name" value="CheW-lke_dom"/>
</dbReference>
<dbReference type="OrthoDB" id="9790406at2"/>
<dbReference type="Pfam" id="PF01584">
    <property type="entry name" value="CheW"/>
    <property type="match status" value="1"/>
</dbReference>
<dbReference type="Proteomes" id="UP000182229">
    <property type="component" value="Unassembled WGS sequence"/>
</dbReference>
<evidence type="ECO:0000313" key="2">
    <source>
        <dbReference type="EMBL" id="OJH39815.1"/>
    </source>
</evidence>
<dbReference type="PROSITE" id="PS50851">
    <property type="entry name" value="CHEW"/>
    <property type="match status" value="1"/>
</dbReference>
<reference evidence="3" key="1">
    <citation type="submission" date="2016-11" db="EMBL/GenBank/DDBJ databases">
        <authorList>
            <person name="Shukria A."/>
            <person name="Stevens D.C."/>
        </authorList>
    </citation>
    <scope>NUCLEOTIDE SEQUENCE [LARGE SCALE GENOMIC DNA]</scope>
    <source>
        <strain evidence="3">Cbfe23</strain>
    </source>
</reference>
<evidence type="ECO:0000259" key="1">
    <source>
        <dbReference type="PROSITE" id="PS50851"/>
    </source>
</evidence>